<keyword evidence="8" id="KW-1185">Reference proteome</keyword>
<evidence type="ECO:0000256" key="1">
    <source>
        <dbReference type="ARBA" id="ARBA00004613"/>
    </source>
</evidence>
<feature type="domain" description="CREG-like beta-barrel" evidence="7">
    <location>
        <begin position="77"/>
        <end position="241"/>
    </location>
</feature>
<dbReference type="RefSeq" id="XP_011306603.1">
    <property type="nucleotide sequence ID" value="XM_011308301.1"/>
</dbReference>
<dbReference type="KEGG" id="fas:105268606"/>
<dbReference type="Pfam" id="PF13883">
    <property type="entry name" value="CREG_beta-barrel"/>
    <property type="match status" value="1"/>
</dbReference>
<feature type="chain" id="PRO_5040194562" evidence="6">
    <location>
        <begin position="23"/>
        <end position="259"/>
    </location>
</feature>
<reference evidence="9" key="1">
    <citation type="submission" date="2025-08" db="UniProtKB">
        <authorList>
            <consortium name="RefSeq"/>
        </authorList>
    </citation>
    <scope>IDENTIFICATION</scope>
    <source>
        <strain evidence="9">USDA-PBARC FA_bdor</strain>
        <tissue evidence="9">Whole organism</tissue>
    </source>
</reference>
<evidence type="ECO:0000256" key="4">
    <source>
        <dbReference type="ARBA" id="ARBA00022729"/>
    </source>
</evidence>
<comment type="similarity">
    <text evidence="2">Belongs to the CREG family.</text>
</comment>
<dbReference type="SUPFAM" id="SSF50475">
    <property type="entry name" value="FMN-binding split barrel"/>
    <property type="match status" value="1"/>
</dbReference>
<name>A0A9R1TCM2_9HYME</name>
<gene>
    <name evidence="9" type="primary">CREG</name>
</gene>
<sequence length="259" mass="29248">MACLRLFLLGLSIFLVVTPSIGDKSSSESHWRADEHEWREFEEFREWKRLKIWERQNRNEGVGEESISLAGAPSPDENPAVMARFIVNQANWSSVATISSRKDIPSFPFAGVISVSDGTVGNGSGIPYMYLTPLDFTAQDIARDHRATLMMTLAQGSWCKQKSMDPMDPRCARVGLSGKIEKVIPGDLDYDSARDAVFGRHPWLSHMPKNHHFFFAKLNILSIAMLDAFGGPKYIPVKEYLNVNKHIAWRMPHRSVTLI</sequence>
<dbReference type="AlphaFoldDB" id="A0A9R1TCM2"/>
<evidence type="ECO:0000256" key="3">
    <source>
        <dbReference type="ARBA" id="ARBA00022525"/>
    </source>
</evidence>
<evidence type="ECO:0000256" key="2">
    <source>
        <dbReference type="ARBA" id="ARBA00009230"/>
    </source>
</evidence>
<dbReference type="InterPro" id="IPR055343">
    <property type="entry name" value="CREG_beta-barrel"/>
</dbReference>
<organism evidence="8 9">
    <name type="scientific">Fopius arisanus</name>
    <dbReference type="NCBI Taxonomy" id="64838"/>
    <lineage>
        <taxon>Eukaryota</taxon>
        <taxon>Metazoa</taxon>
        <taxon>Ecdysozoa</taxon>
        <taxon>Arthropoda</taxon>
        <taxon>Hexapoda</taxon>
        <taxon>Insecta</taxon>
        <taxon>Pterygota</taxon>
        <taxon>Neoptera</taxon>
        <taxon>Endopterygota</taxon>
        <taxon>Hymenoptera</taxon>
        <taxon>Apocrita</taxon>
        <taxon>Ichneumonoidea</taxon>
        <taxon>Braconidae</taxon>
        <taxon>Opiinae</taxon>
        <taxon>Fopius</taxon>
    </lineage>
</organism>
<dbReference type="PANTHER" id="PTHR13343">
    <property type="entry name" value="CREG1 PROTEIN"/>
    <property type="match status" value="1"/>
</dbReference>
<evidence type="ECO:0000256" key="6">
    <source>
        <dbReference type="SAM" id="SignalP"/>
    </source>
</evidence>
<keyword evidence="3" id="KW-0964">Secreted</keyword>
<dbReference type="GeneID" id="105268606"/>
<accession>A0A9R1TCM2</accession>
<proteinExistence type="inferred from homology"/>
<dbReference type="CTD" id="42092"/>
<evidence type="ECO:0000259" key="7">
    <source>
        <dbReference type="Pfam" id="PF13883"/>
    </source>
</evidence>
<evidence type="ECO:0000313" key="8">
    <source>
        <dbReference type="Proteomes" id="UP000694866"/>
    </source>
</evidence>
<dbReference type="PANTHER" id="PTHR13343:SF17">
    <property type="entry name" value="CELLULAR REPRESSOR OF E1A-STIMULATED GENES, ISOFORM A"/>
    <property type="match status" value="1"/>
</dbReference>
<dbReference type="GO" id="GO:0012505">
    <property type="term" value="C:endomembrane system"/>
    <property type="evidence" value="ECO:0007669"/>
    <property type="project" value="UniProtKB-ARBA"/>
</dbReference>
<evidence type="ECO:0000256" key="5">
    <source>
        <dbReference type="ARBA" id="ARBA00023180"/>
    </source>
</evidence>
<dbReference type="OrthoDB" id="46836at2759"/>
<evidence type="ECO:0000313" key="9">
    <source>
        <dbReference type="RefSeq" id="XP_011306603.1"/>
    </source>
</evidence>
<dbReference type="Proteomes" id="UP000694866">
    <property type="component" value="Unplaced"/>
</dbReference>
<keyword evidence="4 6" id="KW-0732">Signal</keyword>
<feature type="signal peptide" evidence="6">
    <location>
        <begin position="1"/>
        <end position="22"/>
    </location>
</feature>
<dbReference type="Gene3D" id="2.30.110.10">
    <property type="entry name" value="Electron Transport, Fmn-binding Protein, Chain A"/>
    <property type="match status" value="1"/>
</dbReference>
<dbReference type="FunFam" id="2.30.110.10:FF:000004">
    <property type="entry name" value="Cellular repressor of E1A-stimulated genes 1"/>
    <property type="match status" value="1"/>
</dbReference>
<dbReference type="GO" id="GO:0005615">
    <property type="term" value="C:extracellular space"/>
    <property type="evidence" value="ECO:0007669"/>
    <property type="project" value="TreeGrafter"/>
</dbReference>
<comment type="subcellular location">
    <subcellularLocation>
        <location evidence="1">Secreted</location>
    </subcellularLocation>
</comment>
<dbReference type="InterPro" id="IPR012349">
    <property type="entry name" value="Split_barrel_FMN-bd"/>
</dbReference>
<dbReference type="GO" id="GO:0005737">
    <property type="term" value="C:cytoplasm"/>
    <property type="evidence" value="ECO:0007669"/>
    <property type="project" value="UniProtKB-ARBA"/>
</dbReference>
<protein>
    <submittedName>
        <fullName evidence="9">Protein CREG1</fullName>
    </submittedName>
</protein>
<keyword evidence="5" id="KW-0325">Glycoprotein</keyword>